<sequence>MKLALGTAQLGTDYGIQGNGKPDPKEARKLLDAALELGISLFDTAADYGDAEVLLGDYLAKSGARDSARVVTKLRQGVLDGVPEKKYEAVLEQNIEQSMHRLKSDRLDGLLFHNAEYVFRTPAVEALIGEKYRGAVNRVGVSVYAPAEAEEALAYDGLDVIEVPYNVLDRRLDRSGFFRRARERGMTIFARSSLLQGLLTMPPERLPDFMGFAAPYVAQFQELCGEVSLSPLECAAGFAAAHPYIDYLIFGADSVKQLEEYARAARKGMDPEAYRLIFSEFQDVPERVVTPFLWRK</sequence>
<evidence type="ECO:0000313" key="3">
    <source>
        <dbReference type="Proteomes" id="UP000515909"/>
    </source>
</evidence>
<dbReference type="Proteomes" id="UP000515909">
    <property type="component" value="Chromosome"/>
</dbReference>
<reference evidence="2 3" key="1">
    <citation type="submission" date="2020-08" db="EMBL/GenBank/DDBJ databases">
        <title>The isolate Caproiciproducens sp. 7D4C2 produces n-caproate at mildly acidic conditions from hexoses: genome and rBOX comparison with related strains and chain-elongating bacteria.</title>
        <authorList>
            <person name="Esquivel-Elizondo S."/>
            <person name="Bagci C."/>
            <person name="Temovska M."/>
            <person name="Jeon B.S."/>
            <person name="Bessarab I."/>
            <person name="Williams R.B.H."/>
            <person name="Huson D.H."/>
            <person name="Angenent L.T."/>
        </authorList>
    </citation>
    <scope>NUCLEOTIDE SEQUENCE [LARGE SCALE GENOMIC DNA]</scope>
    <source>
        <strain evidence="2 3">7D4C2</strain>
    </source>
</reference>
<dbReference type="InterPro" id="IPR023210">
    <property type="entry name" value="NADP_OxRdtase_dom"/>
</dbReference>
<dbReference type="Pfam" id="PF00248">
    <property type="entry name" value="Aldo_ket_red"/>
    <property type="match status" value="1"/>
</dbReference>
<accession>A0A7G8TA06</accession>
<dbReference type="Gene3D" id="3.20.20.100">
    <property type="entry name" value="NADP-dependent oxidoreductase domain"/>
    <property type="match status" value="1"/>
</dbReference>
<dbReference type="RefSeq" id="WP_187035673.1">
    <property type="nucleotide sequence ID" value="NZ_CP060286.1"/>
</dbReference>
<evidence type="ECO:0000313" key="2">
    <source>
        <dbReference type="EMBL" id="QNK40447.1"/>
    </source>
</evidence>
<evidence type="ECO:0000259" key="1">
    <source>
        <dbReference type="Pfam" id="PF00248"/>
    </source>
</evidence>
<protein>
    <submittedName>
        <fullName evidence="2">Aldo/keto reductase</fullName>
    </submittedName>
</protein>
<dbReference type="EMBL" id="CP060286">
    <property type="protein sequence ID" value="QNK40447.1"/>
    <property type="molecule type" value="Genomic_DNA"/>
</dbReference>
<dbReference type="CDD" id="cd19097">
    <property type="entry name" value="AKR_unchar"/>
    <property type="match status" value="1"/>
</dbReference>
<dbReference type="PANTHER" id="PTHR43312">
    <property type="entry name" value="D-THREO-ALDOSE 1-DEHYDROGENASE"/>
    <property type="match status" value="1"/>
</dbReference>
<dbReference type="KEGG" id="cfem:HCR03_17665"/>
<dbReference type="SUPFAM" id="SSF51430">
    <property type="entry name" value="NAD(P)-linked oxidoreductase"/>
    <property type="match status" value="1"/>
</dbReference>
<dbReference type="InterPro" id="IPR036812">
    <property type="entry name" value="NAD(P)_OxRdtase_dom_sf"/>
</dbReference>
<name>A0A7G8TA06_9FIRM</name>
<organism evidence="2 3">
    <name type="scientific">Caproicibacter fermentans</name>
    <dbReference type="NCBI Taxonomy" id="2576756"/>
    <lineage>
        <taxon>Bacteria</taxon>
        <taxon>Bacillati</taxon>
        <taxon>Bacillota</taxon>
        <taxon>Clostridia</taxon>
        <taxon>Eubacteriales</taxon>
        <taxon>Acutalibacteraceae</taxon>
        <taxon>Caproicibacter</taxon>
    </lineage>
</organism>
<dbReference type="PANTHER" id="PTHR43312:SF1">
    <property type="entry name" value="NADP-DEPENDENT OXIDOREDUCTASE DOMAIN-CONTAINING PROTEIN"/>
    <property type="match status" value="1"/>
</dbReference>
<gene>
    <name evidence="2" type="ORF">HCR03_17665</name>
</gene>
<dbReference type="AlphaFoldDB" id="A0A7G8TA06"/>
<proteinExistence type="predicted"/>
<dbReference type="InterPro" id="IPR053135">
    <property type="entry name" value="AKR2_Oxidoreductase"/>
</dbReference>
<feature type="domain" description="NADP-dependent oxidoreductase" evidence="1">
    <location>
        <begin position="2"/>
        <end position="274"/>
    </location>
</feature>